<evidence type="ECO:0000313" key="2">
    <source>
        <dbReference type="EMBL" id="KAF2128459.1"/>
    </source>
</evidence>
<dbReference type="GeneID" id="54407190"/>
<dbReference type="OrthoDB" id="194443at2759"/>
<dbReference type="Proteomes" id="UP000799771">
    <property type="component" value="Unassembled WGS sequence"/>
</dbReference>
<dbReference type="InterPro" id="IPR000210">
    <property type="entry name" value="BTB/POZ_dom"/>
</dbReference>
<gene>
    <name evidence="2" type="ORF">P153DRAFT_357809</name>
</gene>
<dbReference type="InterPro" id="IPR011333">
    <property type="entry name" value="SKP1/BTB/POZ_sf"/>
</dbReference>
<evidence type="ECO:0000259" key="1">
    <source>
        <dbReference type="PROSITE" id="PS50097"/>
    </source>
</evidence>
<dbReference type="EMBL" id="ML977508">
    <property type="protein sequence ID" value="KAF2128459.1"/>
    <property type="molecule type" value="Genomic_DNA"/>
</dbReference>
<dbReference type="RefSeq" id="XP_033522848.1">
    <property type="nucleotide sequence ID" value="XM_033666758.1"/>
</dbReference>
<reference evidence="2" key="1">
    <citation type="journal article" date="2020" name="Stud. Mycol.">
        <title>101 Dothideomycetes genomes: a test case for predicting lifestyles and emergence of pathogens.</title>
        <authorList>
            <person name="Haridas S."/>
            <person name="Albert R."/>
            <person name="Binder M."/>
            <person name="Bloem J."/>
            <person name="Labutti K."/>
            <person name="Salamov A."/>
            <person name="Andreopoulos B."/>
            <person name="Baker S."/>
            <person name="Barry K."/>
            <person name="Bills G."/>
            <person name="Bluhm B."/>
            <person name="Cannon C."/>
            <person name="Castanera R."/>
            <person name="Culley D."/>
            <person name="Daum C."/>
            <person name="Ezra D."/>
            <person name="Gonzalez J."/>
            <person name="Henrissat B."/>
            <person name="Kuo A."/>
            <person name="Liang C."/>
            <person name="Lipzen A."/>
            <person name="Lutzoni F."/>
            <person name="Magnuson J."/>
            <person name="Mondo S."/>
            <person name="Nolan M."/>
            <person name="Ohm R."/>
            <person name="Pangilinan J."/>
            <person name="Park H.-J."/>
            <person name="Ramirez L."/>
            <person name="Alfaro M."/>
            <person name="Sun H."/>
            <person name="Tritt A."/>
            <person name="Yoshinaga Y."/>
            <person name="Zwiers L.-H."/>
            <person name="Turgeon B."/>
            <person name="Goodwin S."/>
            <person name="Spatafora J."/>
            <person name="Crous P."/>
            <person name="Grigoriev I."/>
        </authorList>
    </citation>
    <scope>NUCLEOTIDE SEQUENCE</scope>
    <source>
        <strain evidence="2">CBS 119687</strain>
    </source>
</reference>
<dbReference type="Pfam" id="PF00651">
    <property type="entry name" value="BTB"/>
    <property type="match status" value="1"/>
</dbReference>
<name>A0A6A6A9H9_9PLEO</name>
<dbReference type="PROSITE" id="PS50097">
    <property type="entry name" value="BTB"/>
    <property type="match status" value="1"/>
</dbReference>
<feature type="domain" description="BTB" evidence="1">
    <location>
        <begin position="2"/>
        <end position="71"/>
    </location>
</feature>
<dbReference type="PANTHER" id="PTHR47843">
    <property type="entry name" value="BTB DOMAIN-CONTAINING PROTEIN-RELATED"/>
    <property type="match status" value="1"/>
</dbReference>
<dbReference type="SUPFAM" id="SSF54695">
    <property type="entry name" value="POZ domain"/>
    <property type="match status" value="1"/>
</dbReference>
<protein>
    <recommendedName>
        <fullName evidence="1">BTB domain-containing protein</fullName>
    </recommendedName>
</protein>
<keyword evidence="3" id="KW-1185">Reference proteome</keyword>
<sequence>MVDIIVGRGHEQKSFMVYKDLLCHYSEYFRGAFDGQFRESEEKTTNLREVSESTFRLFQCWLYGQAARVEITPATKRTKNSHEGMYRRKPILNEVPAWVDHEEFRSRSNQHGKILLKLYRLGDMYDIPQLRRDVMTLLAALSGLHSLYRNKGSHLVLNMNKLHAHLPSSSPFRKYAVKEAALFWDFGKAEVKVVRDRYPVELLIEILQAREPVLLEDRRTELIMEQLDCCNYHEHKSDEEFDDCRAAQAEDGPFYASFLRACLKEVEKTREASK</sequence>
<proteinExistence type="predicted"/>
<dbReference type="PANTHER" id="PTHR47843:SF2">
    <property type="entry name" value="BTB DOMAIN-CONTAINING PROTEIN"/>
    <property type="match status" value="1"/>
</dbReference>
<dbReference type="Gene3D" id="3.30.710.10">
    <property type="entry name" value="Potassium Channel Kv1.1, Chain A"/>
    <property type="match status" value="1"/>
</dbReference>
<evidence type="ECO:0000313" key="3">
    <source>
        <dbReference type="Proteomes" id="UP000799771"/>
    </source>
</evidence>
<organism evidence="2 3">
    <name type="scientific">Dothidotthia symphoricarpi CBS 119687</name>
    <dbReference type="NCBI Taxonomy" id="1392245"/>
    <lineage>
        <taxon>Eukaryota</taxon>
        <taxon>Fungi</taxon>
        <taxon>Dikarya</taxon>
        <taxon>Ascomycota</taxon>
        <taxon>Pezizomycotina</taxon>
        <taxon>Dothideomycetes</taxon>
        <taxon>Pleosporomycetidae</taxon>
        <taxon>Pleosporales</taxon>
        <taxon>Dothidotthiaceae</taxon>
        <taxon>Dothidotthia</taxon>
    </lineage>
</organism>
<dbReference type="AlphaFoldDB" id="A0A6A6A9H9"/>
<accession>A0A6A6A9H9</accession>